<dbReference type="AlphaFoldDB" id="A0A9I9DM51"/>
<feature type="region of interest" description="Disordered" evidence="1">
    <location>
        <begin position="69"/>
        <end position="158"/>
    </location>
</feature>
<dbReference type="Pfam" id="PF23112">
    <property type="entry name" value="PUB62-63_C"/>
    <property type="match status" value="1"/>
</dbReference>
<sequence>MSSQHINGLNSHLLFQDESLPFNCSSTPHRRLPDPPPKTRELCGFMDDKLFPVVDRDRFFSQQGEDFRRSVFGPNRNWNGTARTGSGKGSDEEDDDDDDDDEDEVDDGDAGLKGLVSLNDVNKCSKTGNPTDSNNDRSDQSSGGLKNGTNKLGNGKLKQHSSFGGTLLVKDALVGSSGASQSENNPQGRLGNYPNAVTVAEPDSEAYYSQYLQSNEGSASEQKDLSMENGCGFGRRDVLFSGEPGESLRAILTDPVTNLVTLALSQFLKTLLPKTYVSRKSLQAAVRAFRREEELLFYHSPKRRRERFEQDKGGYGDLTLMATQRGRGVQFPFAVTDRVIIKGNKRTPQRFVGREAVVTTQCLNGWYVVKTLDNAESVKLQYRSLAKVPNDARSKTITRKVTPNWL</sequence>
<feature type="domain" description="PUB 62/63 C-terminal" evidence="2">
    <location>
        <begin position="329"/>
        <end position="387"/>
    </location>
</feature>
<dbReference type="PANTHER" id="PTHR33644">
    <property type="entry name" value="U-BOX DOMAIN-CONTAINING PROTEIN 62-RELATED"/>
    <property type="match status" value="1"/>
</dbReference>
<feature type="compositionally biased region" description="Polar residues" evidence="1">
    <location>
        <begin position="119"/>
        <end position="133"/>
    </location>
</feature>
<evidence type="ECO:0000259" key="2">
    <source>
        <dbReference type="Pfam" id="PF23112"/>
    </source>
</evidence>
<dbReference type="InterPro" id="IPR057649">
    <property type="entry name" value="PUB62-63_C"/>
</dbReference>
<protein>
    <recommendedName>
        <fullName evidence="2">PUB 62/63 C-terminal domain-containing protein</fullName>
    </recommendedName>
</protein>
<reference evidence="3" key="1">
    <citation type="submission" date="2023-03" db="UniProtKB">
        <authorList>
            <consortium name="EnsemblPlants"/>
        </authorList>
    </citation>
    <scope>IDENTIFICATION</scope>
</reference>
<proteinExistence type="predicted"/>
<dbReference type="EnsemblPlants" id="MELO3C020149.2.1">
    <property type="protein sequence ID" value="MELO3C020149.2.1"/>
    <property type="gene ID" value="MELO3C020149.2"/>
</dbReference>
<accession>A0A9I9DM51</accession>
<dbReference type="PANTHER" id="PTHR33644:SF5">
    <property type="entry name" value="U-BOX DOMAIN-CONTAINING PROTEIN 62"/>
    <property type="match status" value="1"/>
</dbReference>
<organism evidence="3">
    <name type="scientific">Cucumis melo</name>
    <name type="common">Muskmelon</name>
    <dbReference type="NCBI Taxonomy" id="3656"/>
    <lineage>
        <taxon>Eukaryota</taxon>
        <taxon>Viridiplantae</taxon>
        <taxon>Streptophyta</taxon>
        <taxon>Embryophyta</taxon>
        <taxon>Tracheophyta</taxon>
        <taxon>Spermatophyta</taxon>
        <taxon>Magnoliopsida</taxon>
        <taxon>eudicotyledons</taxon>
        <taxon>Gunneridae</taxon>
        <taxon>Pentapetalae</taxon>
        <taxon>rosids</taxon>
        <taxon>fabids</taxon>
        <taxon>Cucurbitales</taxon>
        <taxon>Cucurbitaceae</taxon>
        <taxon>Benincaseae</taxon>
        <taxon>Cucumis</taxon>
    </lineage>
</organism>
<dbReference type="Gramene" id="MELO3C020149.2.1">
    <property type="protein sequence ID" value="MELO3C020149.2.1"/>
    <property type="gene ID" value="MELO3C020149.2"/>
</dbReference>
<feature type="compositionally biased region" description="Acidic residues" evidence="1">
    <location>
        <begin position="91"/>
        <end position="109"/>
    </location>
</feature>
<evidence type="ECO:0000313" key="3">
    <source>
        <dbReference type="EnsemblPlants" id="MELO3C020149.2.1"/>
    </source>
</evidence>
<name>A0A9I9DM51_CUCME</name>
<evidence type="ECO:0000256" key="1">
    <source>
        <dbReference type="SAM" id="MobiDB-lite"/>
    </source>
</evidence>
<feature type="compositionally biased region" description="Low complexity" evidence="1">
    <location>
        <begin position="143"/>
        <end position="156"/>
    </location>
</feature>